<name>A0ABN7V5V5_GIGMA</name>
<dbReference type="Proteomes" id="UP000789901">
    <property type="component" value="Unassembled WGS sequence"/>
</dbReference>
<proteinExistence type="predicted"/>
<evidence type="ECO:0000313" key="2">
    <source>
        <dbReference type="Proteomes" id="UP000789901"/>
    </source>
</evidence>
<keyword evidence="2" id="KW-1185">Reference proteome</keyword>
<feature type="non-terminal residue" evidence="1">
    <location>
        <position position="88"/>
    </location>
</feature>
<reference evidence="1 2" key="1">
    <citation type="submission" date="2021-06" db="EMBL/GenBank/DDBJ databases">
        <authorList>
            <person name="Kallberg Y."/>
            <person name="Tangrot J."/>
            <person name="Rosling A."/>
        </authorList>
    </citation>
    <scope>NUCLEOTIDE SEQUENCE [LARGE SCALE GENOMIC DNA]</scope>
    <source>
        <strain evidence="1 2">120-4 pot B 10/14</strain>
    </source>
</reference>
<dbReference type="EMBL" id="CAJVQB010009153">
    <property type="protein sequence ID" value="CAG8727258.1"/>
    <property type="molecule type" value="Genomic_DNA"/>
</dbReference>
<sequence length="88" mass="10015">MNEVPTLIVLKRKRADVYTENICIACESEKESLEHIMGYKNQSESYNLWNQRTSKGKGVKIIVQENIAKKLGDSKDKEEKSQSLLADA</sequence>
<gene>
    <name evidence="1" type="ORF">GMARGA_LOCUS14042</name>
</gene>
<comment type="caution">
    <text evidence="1">The sequence shown here is derived from an EMBL/GenBank/DDBJ whole genome shotgun (WGS) entry which is preliminary data.</text>
</comment>
<protein>
    <submittedName>
        <fullName evidence="1">38326_t:CDS:1</fullName>
    </submittedName>
</protein>
<evidence type="ECO:0000313" key="1">
    <source>
        <dbReference type="EMBL" id="CAG8727258.1"/>
    </source>
</evidence>
<accession>A0ABN7V5V5</accession>
<organism evidence="1 2">
    <name type="scientific">Gigaspora margarita</name>
    <dbReference type="NCBI Taxonomy" id="4874"/>
    <lineage>
        <taxon>Eukaryota</taxon>
        <taxon>Fungi</taxon>
        <taxon>Fungi incertae sedis</taxon>
        <taxon>Mucoromycota</taxon>
        <taxon>Glomeromycotina</taxon>
        <taxon>Glomeromycetes</taxon>
        <taxon>Diversisporales</taxon>
        <taxon>Gigasporaceae</taxon>
        <taxon>Gigaspora</taxon>
    </lineage>
</organism>